<organism evidence="1 2">
    <name type="scientific">Koribacter versatilis (strain Ellin345)</name>
    <dbReference type="NCBI Taxonomy" id="204669"/>
    <lineage>
        <taxon>Bacteria</taxon>
        <taxon>Pseudomonadati</taxon>
        <taxon>Acidobacteriota</taxon>
        <taxon>Terriglobia</taxon>
        <taxon>Terriglobales</taxon>
        <taxon>Candidatus Korobacteraceae</taxon>
        <taxon>Candidatus Korobacter</taxon>
    </lineage>
</organism>
<accession>Q1IQL3</accession>
<dbReference type="EMBL" id="CP000360">
    <property type="protein sequence ID" value="ABF40837.1"/>
    <property type="molecule type" value="Genomic_DNA"/>
</dbReference>
<dbReference type="KEGG" id="aba:Acid345_1836"/>
<reference evidence="1 2" key="1">
    <citation type="journal article" date="2009" name="Appl. Environ. Microbiol.">
        <title>Three genomes from the phylum Acidobacteria provide insight into the lifestyles of these microorganisms in soils.</title>
        <authorList>
            <person name="Ward N.L."/>
            <person name="Challacombe J.F."/>
            <person name="Janssen P.H."/>
            <person name="Henrissat B."/>
            <person name="Coutinho P.M."/>
            <person name="Wu M."/>
            <person name="Xie G."/>
            <person name="Haft D.H."/>
            <person name="Sait M."/>
            <person name="Badger J."/>
            <person name="Barabote R.D."/>
            <person name="Bradley B."/>
            <person name="Brettin T.S."/>
            <person name="Brinkac L.M."/>
            <person name="Bruce D."/>
            <person name="Creasy T."/>
            <person name="Daugherty S.C."/>
            <person name="Davidsen T.M."/>
            <person name="DeBoy R.T."/>
            <person name="Detter J.C."/>
            <person name="Dodson R.J."/>
            <person name="Durkin A.S."/>
            <person name="Ganapathy A."/>
            <person name="Gwinn-Giglio M."/>
            <person name="Han C.S."/>
            <person name="Khouri H."/>
            <person name="Kiss H."/>
            <person name="Kothari S.P."/>
            <person name="Madupu R."/>
            <person name="Nelson K.E."/>
            <person name="Nelson W.C."/>
            <person name="Paulsen I."/>
            <person name="Penn K."/>
            <person name="Ren Q."/>
            <person name="Rosovitz M.J."/>
            <person name="Selengut J.D."/>
            <person name="Shrivastava S."/>
            <person name="Sullivan S.A."/>
            <person name="Tapia R."/>
            <person name="Thompson L.S."/>
            <person name="Watkins K.L."/>
            <person name="Yang Q."/>
            <person name="Yu C."/>
            <person name="Zafar N."/>
            <person name="Zhou L."/>
            <person name="Kuske C.R."/>
        </authorList>
    </citation>
    <scope>NUCLEOTIDE SEQUENCE [LARGE SCALE GENOMIC DNA]</scope>
    <source>
        <strain evidence="1 2">Ellin345</strain>
    </source>
</reference>
<dbReference type="eggNOG" id="ENOG502ZG8E">
    <property type="taxonomic scope" value="Bacteria"/>
</dbReference>
<dbReference type="AlphaFoldDB" id="Q1IQL3"/>
<protein>
    <submittedName>
        <fullName evidence="1">Uncharacterized protein</fullName>
    </submittedName>
</protein>
<evidence type="ECO:0000313" key="1">
    <source>
        <dbReference type="EMBL" id="ABF40837.1"/>
    </source>
</evidence>
<dbReference type="STRING" id="204669.Acid345_1836"/>
<gene>
    <name evidence="1" type="ordered locus">Acid345_1836</name>
</gene>
<sequence length="145" mass="16241">MGLIAVVYRAKENLPFDMEKEGAEVDVRTGAIYFTDPEKKKVHPREERQAVRIKLGTSHEIVEVSKELGPMLGAAESVLTDRVLYDYSHSGDIVEQSELIPLDVELQSAKDRLGSRASKITAKFLEDMSVLVRAAQEQRNPIVFV</sequence>
<dbReference type="Proteomes" id="UP000002432">
    <property type="component" value="Chromosome"/>
</dbReference>
<evidence type="ECO:0000313" key="2">
    <source>
        <dbReference type="Proteomes" id="UP000002432"/>
    </source>
</evidence>
<keyword evidence="2" id="KW-1185">Reference proteome</keyword>
<dbReference type="EnsemblBacteria" id="ABF40837">
    <property type="protein sequence ID" value="ABF40837"/>
    <property type="gene ID" value="Acid345_1836"/>
</dbReference>
<name>Q1IQL3_KORVE</name>
<dbReference type="RefSeq" id="WP_011522639.1">
    <property type="nucleotide sequence ID" value="NC_008009.1"/>
</dbReference>
<proteinExistence type="predicted"/>
<dbReference type="HOGENOM" id="CLU_1784333_0_0_0"/>